<feature type="domain" description="Rho-GAP" evidence="2">
    <location>
        <begin position="60"/>
        <end position="242"/>
    </location>
</feature>
<protein>
    <submittedName>
        <fullName evidence="3">Putative rho gtpase-activating protein 11a-like isoform x2</fullName>
    </submittedName>
</protein>
<dbReference type="PROSITE" id="PS50238">
    <property type="entry name" value="RHOGAP"/>
    <property type="match status" value="1"/>
</dbReference>
<evidence type="ECO:0000256" key="1">
    <source>
        <dbReference type="SAM" id="MobiDB-lite"/>
    </source>
</evidence>
<evidence type="ECO:0000259" key="2">
    <source>
        <dbReference type="PROSITE" id="PS50238"/>
    </source>
</evidence>
<dbReference type="SUPFAM" id="SSF48350">
    <property type="entry name" value="GTPase activation domain, GAP"/>
    <property type="match status" value="1"/>
</dbReference>
<dbReference type="InterPro" id="IPR042869">
    <property type="entry name" value="ARHGAP11A/B"/>
</dbReference>
<dbReference type="EMBL" id="GFDL01003159">
    <property type="protein sequence ID" value="JAV31886.1"/>
    <property type="molecule type" value="Transcribed_RNA"/>
</dbReference>
<feature type="compositionally biased region" description="Basic residues" evidence="1">
    <location>
        <begin position="894"/>
        <end position="909"/>
    </location>
</feature>
<evidence type="ECO:0000313" key="3">
    <source>
        <dbReference type="EMBL" id="JAV31886.1"/>
    </source>
</evidence>
<dbReference type="SMART" id="SM00324">
    <property type="entry name" value="RhoGAP"/>
    <property type="match status" value="1"/>
</dbReference>
<dbReference type="GO" id="GO:0005096">
    <property type="term" value="F:GTPase activator activity"/>
    <property type="evidence" value="ECO:0007669"/>
    <property type="project" value="TreeGrafter"/>
</dbReference>
<dbReference type="PANTHER" id="PTHR15670">
    <property type="entry name" value="RHO GTPASE ACTIVATING PROTEIN 11A"/>
    <property type="match status" value="1"/>
</dbReference>
<feature type="region of interest" description="Disordered" evidence="1">
    <location>
        <begin position="886"/>
        <end position="917"/>
    </location>
</feature>
<feature type="compositionally biased region" description="Low complexity" evidence="1">
    <location>
        <begin position="726"/>
        <end position="738"/>
    </location>
</feature>
<organism evidence="3">
    <name type="scientific">Culex tarsalis</name>
    <name type="common">Encephalitis mosquito</name>
    <dbReference type="NCBI Taxonomy" id="7177"/>
    <lineage>
        <taxon>Eukaryota</taxon>
        <taxon>Metazoa</taxon>
        <taxon>Ecdysozoa</taxon>
        <taxon>Arthropoda</taxon>
        <taxon>Hexapoda</taxon>
        <taxon>Insecta</taxon>
        <taxon>Pterygota</taxon>
        <taxon>Neoptera</taxon>
        <taxon>Endopterygota</taxon>
        <taxon>Diptera</taxon>
        <taxon>Nematocera</taxon>
        <taxon>Culicoidea</taxon>
        <taxon>Culicidae</taxon>
        <taxon>Culicinae</taxon>
        <taxon>Culicini</taxon>
        <taxon>Culex</taxon>
        <taxon>Culex</taxon>
    </lineage>
</organism>
<dbReference type="PANTHER" id="PTHR15670:SF4">
    <property type="entry name" value="RHO GTPASE-ACTIVATING PROTEIN 11A"/>
    <property type="match status" value="1"/>
</dbReference>
<dbReference type="GO" id="GO:0007165">
    <property type="term" value="P:signal transduction"/>
    <property type="evidence" value="ECO:0007669"/>
    <property type="project" value="InterPro"/>
</dbReference>
<name>A0A1Q3FWP2_CULTA</name>
<dbReference type="Gene3D" id="1.10.555.10">
    <property type="entry name" value="Rho GTPase activation protein"/>
    <property type="match status" value="1"/>
</dbReference>
<proteinExistence type="predicted"/>
<reference evidence="3" key="1">
    <citation type="submission" date="2017-01" db="EMBL/GenBank/DDBJ databases">
        <title>A deep insight into the sialotranscriptome of adult male and female Cluex tarsalis mosquitoes.</title>
        <authorList>
            <person name="Ribeiro J.M."/>
            <person name="Moreira F."/>
            <person name="Bernard K.A."/>
            <person name="Calvo E."/>
        </authorList>
    </citation>
    <scope>NUCLEOTIDE SEQUENCE</scope>
    <source>
        <strain evidence="3">Kern County</strain>
        <tissue evidence="3">Salivary glands</tissue>
    </source>
</reference>
<dbReference type="Pfam" id="PF00620">
    <property type="entry name" value="RhoGAP"/>
    <property type="match status" value="1"/>
</dbReference>
<sequence>MDRGRVKMLINDVENKEELFNIIVSELRSHGIKYRKEKRSKPGQDKLRCRRIFNAPLHSLELTDVILANGGIAQVPLFVSDACQRILEQVHTEGLFRKAGSSKRQQEIKANLESGIPLGKSHHVIDVANILKTFFRDLPEPLLPTGNIQEALIRCLMAGEQKVYDLLITCLLLPPITLNTLAFFLQFLHTVSLNSSVNKMTVENLAIILTPNLMPIAEMIQQRLTSHVKVIQLLIENSHQIGVIPEGILEKLNETVSVVIRPTDSSVTIGSSSNTDKKKKKRRSGSLTRMIHGLMKKVGAKGSSECLDKTDEHPDMTMVAATPCLNKSSKKRKVVDGMPFSAKKKKEIVSSLPDNQEILPYTPIAIMKETKKSRLSLGGQKNKQAKTGGQQLLAPSTSTMSIAEKPAMERRWSVVGAPWNRSKKRAANAAPSKVEEVAAKNDDDAANVLAGLSPMVSLPSFSITDVDAEEPATTARQSILKGKALFNDDDEGSGRDLADDDDEEYLRISKSDYEAIKERVSAIETRISQEFGSIMGAVDRVEDQYQQTLELTIPIEASCTSTDQLAKRLSRELKIRRSSEHKVMRSPSARKIGTIRRRSRENVRLSRNQSWHVASSATAKPPVVVSELSFYPKTNLKRGRPNTIQTGLRHMELSPVRRSDGDDKEHNPTVAVGLNFTDEEKQQDELWTCAQNFFNNSSPSSQSKLDSFMDSSSTAAEEVFKTPDVSTTTPSRRTSLRSASGSHKKPPTPNFVTRIELNPAKTPMLPPEIPPRKTPVKTPMLPPKTPGRAEPPAALKNHLTPLQELQSGRASIARLRSQNAGMVMAKAKLFDGMVTSANRTGIQPAHLDPRRQSNRFVVKKNPDGSQHIKPLMLVPEKIQLRQVQKVRSSSSNHHNVKSPRRNTPHKRATTKSPHGGINRRDKLRLVAAKSPAFHSPRVLSKLQESRTNPDISVCLSPNLYDLDNKTPHAKKPIMRNSPRRVIGKTPQGRENRLAGVGQRQQTPLKGSKLAIAPTASSFSPSLRGTTGDQGRCESPRLLAAAANSAVRRSSSVHAAIRP</sequence>
<feature type="region of interest" description="Disordered" evidence="1">
    <location>
        <begin position="267"/>
        <end position="286"/>
    </location>
</feature>
<accession>A0A1Q3FWP2</accession>
<dbReference type="InterPro" id="IPR000198">
    <property type="entry name" value="RhoGAP_dom"/>
</dbReference>
<dbReference type="AlphaFoldDB" id="A0A1Q3FWP2"/>
<dbReference type="InterPro" id="IPR008936">
    <property type="entry name" value="Rho_GTPase_activation_prot"/>
</dbReference>
<feature type="region of interest" description="Disordered" evidence="1">
    <location>
        <begin position="715"/>
        <end position="753"/>
    </location>
</feature>